<organism evidence="1 2">
    <name type="scientific">Candidatus Epulonipiscium fishelsonii</name>
    <dbReference type="NCBI Taxonomy" id="77094"/>
    <lineage>
        <taxon>Bacteria</taxon>
        <taxon>Bacillati</taxon>
        <taxon>Bacillota</taxon>
        <taxon>Clostridia</taxon>
        <taxon>Lachnospirales</taxon>
        <taxon>Lachnospiraceae</taxon>
        <taxon>Candidatus Epulonipiscium</taxon>
    </lineage>
</organism>
<accession>A0ACC8XH02</accession>
<keyword evidence="2" id="KW-1185">Reference proteome</keyword>
<dbReference type="Proteomes" id="UP000188605">
    <property type="component" value="Unassembled WGS sequence"/>
</dbReference>
<sequence>MYKFLKIGVPILLLSITTYGKDEPVLMKPKMEVIKPIGDISKMHQPIPTVGQIVDKTTDNMLAINQTNLAIGQIVDKTTDNVSATTQTNLAVNKVFEKPIIINSLNKGKEIIEIKNVTDKPINISGWSILSVLGEQVYTFPEIIIQPNSIISVGDSGKNPNVNLHWLEGRGVWNNTDKDPAELYNAVWELIDRYDD</sequence>
<dbReference type="EMBL" id="LJDB01000005">
    <property type="protein sequence ID" value="ONI42849.1"/>
    <property type="molecule type" value="Genomic_DNA"/>
</dbReference>
<reference evidence="1" key="1">
    <citation type="submission" date="2016-08" db="EMBL/GenBank/DDBJ databases">
        <authorList>
            <person name="Ngugi D.K."/>
            <person name="Miyake S."/>
            <person name="Stingl U."/>
        </authorList>
    </citation>
    <scope>NUCLEOTIDE SEQUENCE</scope>
    <source>
        <strain evidence="1">SCG-B11WGA-EpuloA1</strain>
    </source>
</reference>
<protein>
    <submittedName>
        <fullName evidence="1">Uncharacterized protein</fullName>
    </submittedName>
</protein>
<evidence type="ECO:0000313" key="1">
    <source>
        <dbReference type="EMBL" id="ONI42849.1"/>
    </source>
</evidence>
<name>A0ACC8XH02_9FIRM</name>
<comment type="caution">
    <text evidence="1">The sequence shown here is derived from an EMBL/GenBank/DDBJ whole genome shotgun (WGS) entry which is preliminary data.</text>
</comment>
<proteinExistence type="predicted"/>
<evidence type="ECO:0000313" key="2">
    <source>
        <dbReference type="Proteomes" id="UP000188605"/>
    </source>
</evidence>
<gene>
    <name evidence="1" type="ORF">AN396_13015</name>
</gene>